<organism evidence="3 4">
    <name type="scientific">Faecalibacterium prausnitzii</name>
    <dbReference type="NCBI Taxonomy" id="853"/>
    <lineage>
        <taxon>Bacteria</taxon>
        <taxon>Bacillati</taxon>
        <taxon>Bacillota</taxon>
        <taxon>Clostridia</taxon>
        <taxon>Eubacteriales</taxon>
        <taxon>Oscillospiraceae</taxon>
        <taxon>Faecalibacterium</taxon>
    </lineage>
</organism>
<dbReference type="Pfam" id="PF13304">
    <property type="entry name" value="AAA_21"/>
    <property type="match status" value="1"/>
</dbReference>
<feature type="domain" description="ATPase AAA-type core" evidence="2">
    <location>
        <begin position="143"/>
        <end position="287"/>
    </location>
</feature>
<dbReference type="EMBL" id="QVEZ01000004">
    <property type="protein sequence ID" value="RGC05445.1"/>
    <property type="molecule type" value="Genomic_DNA"/>
</dbReference>
<evidence type="ECO:0000313" key="4">
    <source>
        <dbReference type="Proteomes" id="UP000261079"/>
    </source>
</evidence>
<dbReference type="CDD" id="cd00267">
    <property type="entry name" value="ABC_ATPase"/>
    <property type="match status" value="1"/>
</dbReference>
<dbReference type="InterPro" id="IPR003959">
    <property type="entry name" value="ATPase_AAA_core"/>
</dbReference>
<dbReference type="InterPro" id="IPR051396">
    <property type="entry name" value="Bact_Antivir_Def_Nuclease"/>
</dbReference>
<name>A0A3E2V4I0_9FIRM</name>
<dbReference type="PANTHER" id="PTHR43581">
    <property type="entry name" value="ATP/GTP PHOSPHATASE"/>
    <property type="match status" value="1"/>
</dbReference>
<evidence type="ECO:0000259" key="2">
    <source>
        <dbReference type="Pfam" id="PF13304"/>
    </source>
</evidence>
<dbReference type="InterPro" id="IPR041685">
    <property type="entry name" value="AAA_GajA/Old/RecF-like"/>
</dbReference>
<keyword evidence="3" id="KW-0547">Nucleotide-binding</keyword>
<reference evidence="3 4" key="1">
    <citation type="submission" date="2018-08" db="EMBL/GenBank/DDBJ databases">
        <title>A genome reference for cultivated species of the human gut microbiota.</title>
        <authorList>
            <person name="Zou Y."/>
            <person name="Xue W."/>
            <person name="Luo G."/>
        </authorList>
    </citation>
    <scope>NUCLEOTIDE SEQUENCE [LARGE SCALE GENOMIC DNA]</scope>
    <source>
        <strain evidence="3 4">AM42-11AC</strain>
    </source>
</reference>
<dbReference type="PANTHER" id="PTHR43581:SF4">
    <property type="entry name" value="ATP_GTP PHOSPHATASE"/>
    <property type="match status" value="1"/>
</dbReference>
<dbReference type="RefSeq" id="WP_117476471.1">
    <property type="nucleotide sequence ID" value="NZ_QVEZ01000004.1"/>
</dbReference>
<gene>
    <name evidence="3" type="ORF">DW905_07380</name>
</gene>
<dbReference type="AlphaFoldDB" id="A0A3E2V4I0"/>
<accession>A0A3E2V4I0</accession>
<feature type="domain" description="Endonuclease GajA/Old nuclease/RecF-like AAA" evidence="1">
    <location>
        <begin position="1"/>
        <end position="50"/>
    </location>
</feature>
<protein>
    <submittedName>
        <fullName evidence="3">ATP-binding protein</fullName>
    </submittedName>
</protein>
<proteinExistence type="predicted"/>
<comment type="caution">
    <text evidence="3">The sequence shown here is derived from an EMBL/GenBank/DDBJ whole genome shotgun (WGS) entry which is preliminary data.</text>
</comment>
<evidence type="ECO:0000313" key="3">
    <source>
        <dbReference type="EMBL" id="RGC05445.1"/>
    </source>
</evidence>
<sequence>MKIKTLTLENFMIFDSIDVEWSPNINVILGENSTGKTTLLKAMYSLVKPYGRSDFLKCTQMQQEDMIVGKMVGVFRPDEKKIGRMSSRRRGAPKNTKMKVCTAEGDIIEVSFGSRRENHADVSVRHSEKSKLCDPVYLPPKEMISATEHFQSLYEEYHIDFEEMYSDLTKLLDKPLKKGAYTSEQNEVLSKFEDSIKGKIVQKDKKFYLNVEGEGSFEMGLVSEGYKKLATVVYLIQSGSLGKGSVLFWDEPETNMNPKMVEPIVQALGALARAGVQVFVTTHDYFTMQSFNLMAKYPQGKPIDVQFISLYHAENGKIAMETGKELRDLDRNSIMEEFDELYNREQDLIYGAN</sequence>
<dbReference type="InterPro" id="IPR027417">
    <property type="entry name" value="P-loop_NTPase"/>
</dbReference>
<dbReference type="GO" id="GO:0005524">
    <property type="term" value="F:ATP binding"/>
    <property type="evidence" value="ECO:0007669"/>
    <property type="project" value="UniProtKB-KW"/>
</dbReference>
<dbReference type="Proteomes" id="UP000261079">
    <property type="component" value="Unassembled WGS sequence"/>
</dbReference>
<dbReference type="GO" id="GO:0016887">
    <property type="term" value="F:ATP hydrolysis activity"/>
    <property type="evidence" value="ECO:0007669"/>
    <property type="project" value="InterPro"/>
</dbReference>
<dbReference type="SUPFAM" id="SSF52540">
    <property type="entry name" value="P-loop containing nucleoside triphosphate hydrolases"/>
    <property type="match status" value="1"/>
</dbReference>
<dbReference type="Pfam" id="PF13175">
    <property type="entry name" value="AAA_15"/>
    <property type="match status" value="1"/>
</dbReference>
<evidence type="ECO:0000259" key="1">
    <source>
        <dbReference type="Pfam" id="PF13175"/>
    </source>
</evidence>
<keyword evidence="3" id="KW-0067">ATP-binding</keyword>
<dbReference type="Gene3D" id="3.40.50.300">
    <property type="entry name" value="P-loop containing nucleotide triphosphate hydrolases"/>
    <property type="match status" value="1"/>
</dbReference>